<evidence type="ECO:0000256" key="2">
    <source>
        <dbReference type="SAM" id="SignalP"/>
    </source>
</evidence>
<reference evidence="4" key="1">
    <citation type="submission" date="2022-07" db="EMBL/GenBank/DDBJ databases">
        <title>Genome Sequence of Agrocybe chaxingu.</title>
        <authorList>
            <person name="Buettner E."/>
        </authorList>
    </citation>
    <scope>NUCLEOTIDE SEQUENCE</scope>
    <source>
        <strain evidence="4">MP-N11</strain>
    </source>
</reference>
<evidence type="ECO:0000313" key="5">
    <source>
        <dbReference type="Proteomes" id="UP001148786"/>
    </source>
</evidence>
<dbReference type="OrthoDB" id="3163863at2759"/>
<accession>A0A9W8JVU0</accession>
<feature type="chain" id="PRO_5040796175" description="HNH nuclease domain-containing protein" evidence="2">
    <location>
        <begin position="19"/>
        <end position="675"/>
    </location>
</feature>
<evidence type="ECO:0000259" key="3">
    <source>
        <dbReference type="Pfam" id="PF13391"/>
    </source>
</evidence>
<feature type="compositionally biased region" description="Low complexity" evidence="1">
    <location>
        <begin position="586"/>
        <end position="597"/>
    </location>
</feature>
<evidence type="ECO:0000256" key="1">
    <source>
        <dbReference type="SAM" id="MobiDB-lite"/>
    </source>
</evidence>
<dbReference type="InterPro" id="IPR003615">
    <property type="entry name" value="HNH_nuc"/>
</dbReference>
<comment type="caution">
    <text evidence="4">The sequence shown here is derived from an EMBL/GenBank/DDBJ whole genome shotgun (WGS) entry which is preliminary data.</text>
</comment>
<dbReference type="Pfam" id="PF13391">
    <property type="entry name" value="HNH_2"/>
    <property type="match status" value="1"/>
</dbReference>
<proteinExistence type="predicted"/>
<dbReference type="AlphaFoldDB" id="A0A9W8JVU0"/>
<keyword evidence="2" id="KW-0732">Signal</keyword>
<name>A0A9W8JVU0_9AGAR</name>
<feature type="compositionally biased region" description="Basic and acidic residues" evidence="1">
    <location>
        <begin position="571"/>
        <end position="582"/>
    </location>
</feature>
<dbReference type="Proteomes" id="UP001148786">
    <property type="component" value="Unassembled WGS sequence"/>
</dbReference>
<keyword evidence="5" id="KW-1185">Reference proteome</keyword>
<feature type="signal peptide" evidence="2">
    <location>
        <begin position="1"/>
        <end position="18"/>
    </location>
</feature>
<dbReference type="EMBL" id="JANKHO010001014">
    <property type="protein sequence ID" value="KAJ3504411.1"/>
    <property type="molecule type" value="Genomic_DNA"/>
</dbReference>
<gene>
    <name evidence="4" type="ORF">NLJ89_g7950</name>
</gene>
<evidence type="ECO:0000313" key="4">
    <source>
        <dbReference type="EMBL" id="KAJ3504411.1"/>
    </source>
</evidence>
<sequence>MKFSILAALAITAVDVRAQVHGTSKNVALPNSRSAARRTATNAAPPNWGNIHCVEASTGQRHVFGRWPNLWGQVRASGAEVQGDYYTYPLIVELDEVFPLEAWSFAGYWSNALAWLGAMALSPEQAQMGPGSPNFGVFTFTDLTTIGAGPANGPTSAGYTIPQYTEGVRQSAIWNYDRATQTVKPVWINPDGTALNVTIHYDAREPGFFFTGDSDAYAAKYGVDFIECVRNRNQSTESTGSIASIQSADSVSSRTPNASESASIYKDIVPNIERRLSAVKDQELDLAKDISRAEYLIDCLKKSNEHEISFSGSTLELDAVMKGMLEHAVGAEGKRYVLAAILECGSKADEEGEGDEEWLKILVTHLRAVAQTWVFYLLFIFKAGPGSHKTQNFFELSGAATPTLEETATRLDQGAGQSRTMPVEDVKRRDGYRCVITGFMHLKHLYGRTGQAATQFQVAHILRRAAASFPRENAGNAAPTFDILRNFTGLPVDVIENLEDHVDHVANGLTLLGLAHAEWDDYNFCLKATEVDHVYKIHYFNPLIEGMLEDMRGLAGIPRGELVRFTDHSDDFRPQKRLKPNEEDQAPSTSASSSRSSLRFELPSKTFIAIHAAVGGVLHMSGAGKFFDELLDKYDKDDEKNPPVRSWDDFEDKIRSFHLNQEFRQGLRVGGATPA</sequence>
<feature type="domain" description="HNH nuclease" evidence="3">
    <location>
        <begin position="434"/>
        <end position="526"/>
    </location>
</feature>
<protein>
    <recommendedName>
        <fullName evidence="3">HNH nuclease domain-containing protein</fullName>
    </recommendedName>
</protein>
<feature type="region of interest" description="Disordered" evidence="1">
    <location>
        <begin position="571"/>
        <end position="597"/>
    </location>
</feature>
<organism evidence="4 5">
    <name type="scientific">Agrocybe chaxingu</name>
    <dbReference type="NCBI Taxonomy" id="84603"/>
    <lineage>
        <taxon>Eukaryota</taxon>
        <taxon>Fungi</taxon>
        <taxon>Dikarya</taxon>
        <taxon>Basidiomycota</taxon>
        <taxon>Agaricomycotina</taxon>
        <taxon>Agaricomycetes</taxon>
        <taxon>Agaricomycetidae</taxon>
        <taxon>Agaricales</taxon>
        <taxon>Agaricineae</taxon>
        <taxon>Strophariaceae</taxon>
        <taxon>Agrocybe</taxon>
    </lineage>
</organism>